<dbReference type="EMBL" id="GG681697">
    <property type="protein sequence ID" value="EER04368.1"/>
    <property type="molecule type" value="Genomic_DNA"/>
</dbReference>
<gene>
    <name evidence="1" type="ORF">Pmar_PMAR001878</name>
</gene>
<dbReference type="Proteomes" id="UP000007800">
    <property type="component" value="Unassembled WGS sequence"/>
</dbReference>
<dbReference type="OrthoDB" id="434863at2759"/>
<dbReference type="InterPro" id="IPR046628">
    <property type="entry name" value="DUF6740"/>
</dbReference>
<protein>
    <submittedName>
        <fullName evidence="1">Uncharacterized protein</fullName>
    </submittedName>
</protein>
<dbReference type="GeneID" id="9037021"/>
<name>C5LFY7_PERM5</name>
<dbReference type="AlphaFoldDB" id="C5LFY7"/>
<evidence type="ECO:0000313" key="2">
    <source>
        <dbReference type="Proteomes" id="UP000007800"/>
    </source>
</evidence>
<sequence length="535" mass="57579">MQLIRKTYCTTWGRSLGIRTTIPCGVSDQAETEGLALPGMDDGILTEREDIILTDDGMARVQALPNRPYKYVLTASSADYSKHEEVFGGIAKVLSEGAVDGNTNYEAQGQAFRYATYLTEFGFTNLGKTNLDGTPARVLVGYAANMPGGDTLDGFAKEGMGADFFTVYMDGNVDGKVLKMEARNSYMGNELYQEVLVTAYGELKGDMSLKEAVDELHATYASSVEYNMSAQNPFVSSAFRTHSTAIVSGKYLSEAERLFYSAYEGRWSVLDWMKNGRGARGLRNNNASSIFKPIEYFGIEPNSAAEEYFKNQNHGRQLAQMAFPANCSLTKKPDSDIFCVHAGINRVGAKNTIDATGSLFDHYSPDEKRISAGFILVQESNLAVDLHISGGGTAVVFSTDGEVSLEATAGFQVLDGGNPSYFDGPVNIACGYVLSGSVSLKSGNTDLLTATFGGVGVVGGGANNYIGNLLPLEGGIDAGLAGFIAEGEFYVESTGGSFLKYTLDFPVAYGIWAPFYKHTGSLIIFNHTEINLINI</sequence>
<evidence type="ECO:0000313" key="1">
    <source>
        <dbReference type="EMBL" id="EER04368.1"/>
    </source>
</evidence>
<reference evidence="1 2" key="1">
    <citation type="submission" date="2008-07" db="EMBL/GenBank/DDBJ databases">
        <authorList>
            <person name="El-Sayed N."/>
            <person name="Caler E."/>
            <person name="Inman J."/>
            <person name="Amedeo P."/>
            <person name="Hass B."/>
            <person name="Wortman J."/>
        </authorList>
    </citation>
    <scope>NUCLEOTIDE SEQUENCE [LARGE SCALE GENOMIC DNA]</scope>
    <source>
        <strain evidence="2">ATCC 50983 / TXsc</strain>
    </source>
</reference>
<keyword evidence="2" id="KW-1185">Reference proteome</keyword>
<organism evidence="2">
    <name type="scientific">Perkinsus marinus (strain ATCC 50983 / TXsc)</name>
    <dbReference type="NCBI Taxonomy" id="423536"/>
    <lineage>
        <taxon>Eukaryota</taxon>
        <taxon>Sar</taxon>
        <taxon>Alveolata</taxon>
        <taxon>Perkinsozoa</taxon>
        <taxon>Perkinsea</taxon>
        <taxon>Perkinsida</taxon>
        <taxon>Perkinsidae</taxon>
        <taxon>Perkinsus</taxon>
    </lineage>
</organism>
<accession>C5LFY7</accession>
<dbReference type="Pfam" id="PF20525">
    <property type="entry name" value="DUF6740"/>
    <property type="match status" value="1"/>
</dbReference>
<proteinExistence type="predicted"/>
<dbReference type="InParanoid" id="C5LFY7"/>
<dbReference type="RefSeq" id="XP_002772552.1">
    <property type="nucleotide sequence ID" value="XM_002772506.1"/>
</dbReference>